<accession>A0A6N8FZ72</accession>
<dbReference type="OrthoDB" id="462249at2"/>
<name>A0A6N8FZ72_9CHRO</name>
<gene>
    <name evidence="1" type="ORF">BWI75_12770</name>
</gene>
<dbReference type="Proteomes" id="UP000441797">
    <property type="component" value="Unassembled WGS sequence"/>
</dbReference>
<evidence type="ECO:0008006" key="3">
    <source>
        <dbReference type="Google" id="ProtNLM"/>
    </source>
</evidence>
<proteinExistence type="predicted"/>
<protein>
    <recommendedName>
        <fullName evidence="3">Ribbon-helix-helix protein CopG domain-containing protein</fullName>
    </recommendedName>
</protein>
<dbReference type="EMBL" id="NAPY01000018">
    <property type="protein sequence ID" value="MUL37186.1"/>
    <property type="molecule type" value="Genomic_DNA"/>
</dbReference>
<sequence length="89" mass="10719">MLYLYYLQYRYNKNAYVRLDEETEQQLRDILAREKDTNRSELIKRLIRERWLTLQAGRTLVKAIARGKSFSQKSLAAREKPINQRLCPD</sequence>
<reference evidence="1 2" key="1">
    <citation type="journal article" date="2019" name="Front. Microbiol.">
        <title>Genomic Features for Desiccation Tolerance and Sugar Biosynthesis in the Extremophile Gloeocapsopsis sp. UTEX B3054.</title>
        <authorList>
            <person name="Urrejola C."/>
            <person name="Alcorta J."/>
            <person name="Salas L."/>
            <person name="Vasquez M."/>
            <person name="Polz M.F."/>
            <person name="Vicuna R."/>
            <person name="Diez B."/>
        </authorList>
    </citation>
    <scope>NUCLEOTIDE SEQUENCE [LARGE SCALE GENOMIC DNA]</scope>
    <source>
        <strain evidence="1 2">1H9</strain>
    </source>
</reference>
<evidence type="ECO:0000313" key="2">
    <source>
        <dbReference type="Proteomes" id="UP000441797"/>
    </source>
</evidence>
<dbReference type="RefSeq" id="WP_105220436.1">
    <property type="nucleotide sequence ID" value="NZ_CAWNSU010000059.1"/>
</dbReference>
<keyword evidence="2" id="KW-1185">Reference proteome</keyword>
<comment type="caution">
    <text evidence="1">The sequence shown here is derived from an EMBL/GenBank/DDBJ whole genome shotgun (WGS) entry which is preliminary data.</text>
</comment>
<organism evidence="1 2">
    <name type="scientific">Gloeocapsopsis dulcis AAB1 = 1H9</name>
    <dbReference type="NCBI Taxonomy" id="1433147"/>
    <lineage>
        <taxon>Bacteria</taxon>
        <taxon>Bacillati</taxon>
        <taxon>Cyanobacteriota</taxon>
        <taxon>Cyanophyceae</taxon>
        <taxon>Oscillatoriophycideae</taxon>
        <taxon>Chroococcales</taxon>
        <taxon>Chroococcaceae</taxon>
        <taxon>Gloeocapsopsis</taxon>
        <taxon>Gloeocapsopsis dulcis</taxon>
    </lineage>
</organism>
<evidence type="ECO:0000313" key="1">
    <source>
        <dbReference type="EMBL" id="MUL37186.1"/>
    </source>
</evidence>
<dbReference type="AlphaFoldDB" id="A0A6N8FZ72"/>